<keyword evidence="2" id="KW-0902">Two-component regulatory system</keyword>
<dbReference type="KEGG" id="hgn:E6W36_04325"/>
<sequence>MRRACPRCRAGLPNRWNVWRWCGPRIPPIRRARTNRPRAAQNTGDLPIASVARVLVAEDNVINQMLVRTLLELGNYEMLIVDNGRQAVAAAEAEIFDLILMDVRMPEMSGLEAARAIRGRKGLNEHTPILAMTANIGEAERRDCLDAGMSDLISKPIDRLYFLSRISEALGIPG</sequence>
<keyword evidence="1 3" id="KW-0597">Phosphoprotein</keyword>
<gene>
    <name evidence="5" type="ORF">E6W36_04325</name>
</gene>
<dbReference type="GO" id="GO:0000160">
    <property type="term" value="P:phosphorelay signal transduction system"/>
    <property type="evidence" value="ECO:0007669"/>
    <property type="project" value="UniProtKB-KW"/>
</dbReference>
<reference evidence="6" key="1">
    <citation type="submission" date="2019-04" db="EMBL/GenBank/DDBJ databases">
        <title>Complete genome sequence of Sphingomonas sp. W1-2-3.</title>
        <authorList>
            <person name="Im W.T."/>
        </authorList>
    </citation>
    <scope>NUCLEOTIDE SEQUENCE [LARGE SCALE GENOMIC DNA]</scope>
    <source>
        <strain evidence="6">W1-2-3</strain>
    </source>
</reference>
<organism evidence="5 6">
    <name type="scientific">Hankyongella ginsenosidimutans</name>
    <dbReference type="NCBI Taxonomy" id="1763828"/>
    <lineage>
        <taxon>Bacteria</taxon>
        <taxon>Pseudomonadati</taxon>
        <taxon>Pseudomonadota</taxon>
        <taxon>Alphaproteobacteria</taxon>
        <taxon>Sphingomonadales</taxon>
        <taxon>Sphingomonadaceae</taxon>
        <taxon>Hankyongella</taxon>
    </lineage>
</organism>
<keyword evidence="6" id="KW-1185">Reference proteome</keyword>
<protein>
    <submittedName>
        <fullName evidence="5">Response regulator</fullName>
    </submittedName>
</protein>
<dbReference type="PANTHER" id="PTHR45339">
    <property type="entry name" value="HYBRID SIGNAL TRANSDUCTION HISTIDINE KINASE J"/>
    <property type="match status" value="1"/>
</dbReference>
<proteinExistence type="predicted"/>
<evidence type="ECO:0000256" key="1">
    <source>
        <dbReference type="ARBA" id="ARBA00022553"/>
    </source>
</evidence>
<dbReference type="EMBL" id="CP039704">
    <property type="protein sequence ID" value="QCI79082.1"/>
    <property type="molecule type" value="Genomic_DNA"/>
</dbReference>
<dbReference type="PROSITE" id="PS50110">
    <property type="entry name" value="RESPONSE_REGULATORY"/>
    <property type="match status" value="1"/>
</dbReference>
<dbReference type="Gene3D" id="3.40.50.2300">
    <property type="match status" value="1"/>
</dbReference>
<dbReference type="PANTHER" id="PTHR45339:SF1">
    <property type="entry name" value="HYBRID SIGNAL TRANSDUCTION HISTIDINE KINASE J"/>
    <property type="match status" value="1"/>
</dbReference>
<feature type="domain" description="Response regulatory" evidence="4">
    <location>
        <begin position="53"/>
        <end position="170"/>
    </location>
</feature>
<evidence type="ECO:0000313" key="5">
    <source>
        <dbReference type="EMBL" id="QCI79082.1"/>
    </source>
</evidence>
<evidence type="ECO:0000256" key="3">
    <source>
        <dbReference type="PROSITE-ProRule" id="PRU00169"/>
    </source>
</evidence>
<dbReference type="CDD" id="cd17546">
    <property type="entry name" value="REC_hyHK_CKI1_RcsC-like"/>
    <property type="match status" value="1"/>
</dbReference>
<dbReference type="SMART" id="SM00448">
    <property type="entry name" value="REC"/>
    <property type="match status" value="1"/>
</dbReference>
<evidence type="ECO:0000256" key="2">
    <source>
        <dbReference type="ARBA" id="ARBA00023012"/>
    </source>
</evidence>
<evidence type="ECO:0000313" key="6">
    <source>
        <dbReference type="Proteomes" id="UP000298714"/>
    </source>
</evidence>
<dbReference type="SUPFAM" id="SSF52172">
    <property type="entry name" value="CheY-like"/>
    <property type="match status" value="1"/>
</dbReference>
<name>A0A4D7CBS8_9SPHN</name>
<dbReference type="InterPro" id="IPR001789">
    <property type="entry name" value="Sig_transdc_resp-reg_receiver"/>
</dbReference>
<dbReference type="InterPro" id="IPR011006">
    <property type="entry name" value="CheY-like_superfamily"/>
</dbReference>
<dbReference type="Pfam" id="PF00072">
    <property type="entry name" value="Response_reg"/>
    <property type="match status" value="1"/>
</dbReference>
<dbReference type="Proteomes" id="UP000298714">
    <property type="component" value="Chromosome"/>
</dbReference>
<evidence type="ECO:0000259" key="4">
    <source>
        <dbReference type="PROSITE" id="PS50110"/>
    </source>
</evidence>
<dbReference type="AlphaFoldDB" id="A0A4D7CBS8"/>
<feature type="modified residue" description="4-aspartylphosphate" evidence="3">
    <location>
        <position position="102"/>
    </location>
</feature>
<accession>A0A4D7CBS8</accession>